<keyword evidence="1" id="KW-1133">Transmembrane helix</keyword>
<organism evidence="2 3">
    <name type="scientific">Halomarina rubra</name>
    <dbReference type="NCBI Taxonomy" id="2071873"/>
    <lineage>
        <taxon>Archaea</taxon>
        <taxon>Methanobacteriati</taxon>
        <taxon>Methanobacteriota</taxon>
        <taxon>Stenosarchaea group</taxon>
        <taxon>Halobacteria</taxon>
        <taxon>Halobacteriales</taxon>
        <taxon>Natronomonadaceae</taxon>
        <taxon>Halomarina</taxon>
    </lineage>
</organism>
<name>A0ABD6AS39_9EURY</name>
<protein>
    <submittedName>
        <fullName evidence="2">Uncharacterized protein</fullName>
    </submittedName>
</protein>
<feature type="transmembrane region" description="Helical" evidence="1">
    <location>
        <begin position="72"/>
        <end position="91"/>
    </location>
</feature>
<dbReference type="RefSeq" id="WP_250872487.1">
    <property type="nucleotide sequence ID" value="NZ_JALXFV010000002.1"/>
</dbReference>
<keyword evidence="1" id="KW-0472">Membrane</keyword>
<feature type="transmembrane region" description="Helical" evidence="1">
    <location>
        <begin position="36"/>
        <end position="51"/>
    </location>
</feature>
<keyword evidence="3" id="KW-1185">Reference proteome</keyword>
<evidence type="ECO:0000313" key="3">
    <source>
        <dbReference type="Proteomes" id="UP001597187"/>
    </source>
</evidence>
<evidence type="ECO:0000256" key="1">
    <source>
        <dbReference type="SAM" id="Phobius"/>
    </source>
</evidence>
<feature type="transmembrane region" description="Helical" evidence="1">
    <location>
        <begin position="97"/>
        <end position="117"/>
    </location>
</feature>
<dbReference type="EMBL" id="JBHUDC010000002">
    <property type="protein sequence ID" value="MFD1512509.1"/>
    <property type="molecule type" value="Genomic_DNA"/>
</dbReference>
<dbReference type="Proteomes" id="UP001597187">
    <property type="component" value="Unassembled WGS sequence"/>
</dbReference>
<reference evidence="2 3" key="1">
    <citation type="journal article" date="2019" name="Int. J. Syst. Evol. Microbiol.">
        <title>The Global Catalogue of Microorganisms (GCM) 10K type strain sequencing project: providing services to taxonomists for standard genome sequencing and annotation.</title>
        <authorList>
            <consortium name="The Broad Institute Genomics Platform"/>
            <consortium name="The Broad Institute Genome Sequencing Center for Infectious Disease"/>
            <person name="Wu L."/>
            <person name="Ma J."/>
        </authorList>
    </citation>
    <scope>NUCLEOTIDE SEQUENCE [LARGE SCALE GENOMIC DNA]</scope>
    <source>
        <strain evidence="2 3">CGMCC 1.12563</strain>
    </source>
</reference>
<feature type="transmembrane region" description="Helical" evidence="1">
    <location>
        <begin position="9"/>
        <end position="30"/>
    </location>
</feature>
<keyword evidence="1" id="KW-0812">Transmembrane</keyword>
<evidence type="ECO:0000313" key="2">
    <source>
        <dbReference type="EMBL" id="MFD1512509.1"/>
    </source>
</evidence>
<gene>
    <name evidence="2" type="ORF">ACFSBT_04345</name>
</gene>
<proteinExistence type="predicted"/>
<accession>A0ABD6AS39</accession>
<feature type="transmembrane region" description="Helical" evidence="1">
    <location>
        <begin position="129"/>
        <end position="153"/>
    </location>
</feature>
<sequence>MVSALSPGLLSFVVFVESFLLTLSYLTFLYWEESDAGLLPVVVLVVVLLWAQRRQHTFEDHPLLSSTTALTGLLYCVVVPLASSFALVVVVPTTLGVLGWIGSLPLSTIAHASAGFVADWNRTFLTQWVLVHTFFGGAVAGGLSLVGRSWWVIVRETASPGND</sequence>
<dbReference type="AlphaFoldDB" id="A0ABD6AS39"/>
<comment type="caution">
    <text evidence="2">The sequence shown here is derived from an EMBL/GenBank/DDBJ whole genome shotgun (WGS) entry which is preliminary data.</text>
</comment>